<organism evidence="1 2">
    <name type="scientific">Chryseobacterium oranimense</name>
    <dbReference type="NCBI Taxonomy" id="421058"/>
    <lineage>
        <taxon>Bacteria</taxon>
        <taxon>Pseudomonadati</taxon>
        <taxon>Bacteroidota</taxon>
        <taxon>Flavobacteriia</taxon>
        <taxon>Flavobacteriales</taxon>
        <taxon>Weeksellaceae</taxon>
        <taxon>Chryseobacterium group</taxon>
        <taxon>Chryseobacterium</taxon>
    </lineage>
</organism>
<sequence>MSKKNTEEYIQFKHENVMVIKGDKLIITLIPTISKRKKSVIVKTLKNNEPYDNKRITYAEYEKMYELVLKTSQKDIELPQSPNKLVSIVDGGNNSIIIKKDSIEKKLSTHGISKEYHRNFFEAVELILKSAKLTVNDIN</sequence>
<protein>
    <submittedName>
        <fullName evidence="1">Uncharacterized protein</fullName>
    </submittedName>
</protein>
<evidence type="ECO:0000313" key="1">
    <source>
        <dbReference type="EMBL" id="SHH71856.1"/>
    </source>
</evidence>
<accession>A0A1M5V9F3</accession>
<name>A0A1M5V9F3_9FLAO</name>
<dbReference type="STRING" id="421058.SAMN05421866_3503"/>
<proteinExistence type="predicted"/>
<dbReference type="Proteomes" id="UP000184047">
    <property type="component" value="Unassembled WGS sequence"/>
</dbReference>
<reference evidence="2" key="1">
    <citation type="submission" date="2016-11" db="EMBL/GenBank/DDBJ databases">
        <authorList>
            <person name="Varghese N."/>
            <person name="Submissions S."/>
        </authorList>
    </citation>
    <scope>NUCLEOTIDE SEQUENCE [LARGE SCALE GENOMIC DNA]</scope>
    <source>
        <strain evidence="2">DSM 19055</strain>
    </source>
</reference>
<evidence type="ECO:0000313" key="2">
    <source>
        <dbReference type="Proteomes" id="UP000184047"/>
    </source>
</evidence>
<dbReference type="EMBL" id="FQWT01000006">
    <property type="protein sequence ID" value="SHH71856.1"/>
    <property type="molecule type" value="Genomic_DNA"/>
</dbReference>
<keyword evidence="2" id="KW-1185">Reference proteome</keyword>
<gene>
    <name evidence="1" type="ORF">SAMN05421866_3503</name>
</gene>
<dbReference type="AlphaFoldDB" id="A0A1M5V9F3"/>